<evidence type="ECO:0000256" key="1">
    <source>
        <dbReference type="SAM" id="MobiDB-lite"/>
    </source>
</evidence>
<organism evidence="2">
    <name type="scientific">uncultured marine virus</name>
    <dbReference type="NCBI Taxonomy" id="186617"/>
    <lineage>
        <taxon>Viruses</taxon>
        <taxon>environmental samples</taxon>
    </lineage>
</organism>
<reference evidence="2" key="2">
    <citation type="submission" date="2015-03" db="EMBL/GenBank/DDBJ databases">
        <authorList>
            <person name="Chow C.-E.T."/>
            <person name="Winget D.M."/>
            <person name="White R.A.III."/>
            <person name="Hallam S.J."/>
            <person name="Suttle C.A."/>
        </authorList>
    </citation>
    <scope>NUCLEOTIDE SEQUENCE</scope>
    <source>
        <strain evidence="2">Oxic1_6</strain>
    </source>
</reference>
<feature type="region of interest" description="Disordered" evidence="1">
    <location>
        <begin position="59"/>
        <end position="81"/>
    </location>
</feature>
<reference evidence="2" key="1">
    <citation type="journal article" date="2015" name="Front. Microbiol.">
        <title>Combining genomic sequencing methods to explore viral diversity and reveal potential virus-host interactions.</title>
        <authorList>
            <person name="Chow C.E."/>
            <person name="Winget D.M."/>
            <person name="White R.A.III."/>
            <person name="Hallam S.J."/>
            <person name="Suttle C.A."/>
        </authorList>
    </citation>
    <scope>NUCLEOTIDE SEQUENCE</scope>
    <source>
        <strain evidence="2">Oxic1_6</strain>
    </source>
</reference>
<name>A0A0F7L6E2_9VIRU</name>
<protein>
    <submittedName>
        <fullName evidence="2">Uncharacterized protein</fullName>
    </submittedName>
</protein>
<sequence>MTPTTTALPRHLRRARADLLSCSRAASGRGLDSVRLPRNNADGYRSRRACVCVRSVWHHGHGEDLPSSRGSAADVPPLVRH</sequence>
<dbReference type="EMBL" id="KR029601">
    <property type="protein sequence ID" value="AKH48139.1"/>
    <property type="molecule type" value="Genomic_DNA"/>
</dbReference>
<accession>A0A0F7L6E2</accession>
<proteinExistence type="predicted"/>
<evidence type="ECO:0000313" key="2">
    <source>
        <dbReference type="EMBL" id="AKH48139.1"/>
    </source>
</evidence>